<dbReference type="EMBL" id="LQOX01000001">
    <property type="protein sequence ID" value="ORV80773.1"/>
    <property type="molecule type" value="Genomic_DNA"/>
</dbReference>
<dbReference type="AlphaFoldDB" id="A0A1X1W2D6"/>
<protein>
    <submittedName>
        <fullName evidence="1">Uncharacterized protein</fullName>
    </submittedName>
</protein>
<name>A0A1X1W2D6_MYCGS</name>
<proteinExistence type="predicted"/>
<comment type="caution">
    <text evidence="1">The sequence shown here is derived from an EMBL/GenBank/DDBJ whole genome shotgun (WGS) entry which is preliminary data.</text>
</comment>
<organism evidence="1 2">
    <name type="scientific">Mycobacterium gastri</name>
    <dbReference type="NCBI Taxonomy" id="1777"/>
    <lineage>
        <taxon>Bacteria</taxon>
        <taxon>Bacillati</taxon>
        <taxon>Actinomycetota</taxon>
        <taxon>Actinomycetes</taxon>
        <taxon>Mycobacteriales</taxon>
        <taxon>Mycobacteriaceae</taxon>
        <taxon>Mycobacterium</taxon>
    </lineage>
</organism>
<gene>
    <name evidence="1" type="ORF">AWC07_00025</name>
</gene>
<reference evidence="1 2" key="1">
    <citation type="submission" date="2016-01" db="EMBL/GenBank/DDBJ databases">
        <title>The new phylogeny of the genus Mycobacterium.</title>
        <authorList>
            <person name="Tarcisio F."/>
            <person name="Conor M."/>
            <person name="Antonella G."/>
            <person name="Elisabetta G."/>
            <person name="Giulia F.S."/>
            <person name="Sara T."/>
            <person name="Anna F."/>
            <person name="Clotilde B."/>
            <person name="Roberto B."/>
            <person name="Veronica D.S."/>
            <person name="Fabio R."/>
            <person name="Monica P."/>
            <person name="Olivier J."/>
            <person name="Enrico T."/>
            <person name="Nicola S."/>
        </authorList>
    </citation>
    <scope>NUCLEOTIDE SEQUENCE [LARGE SCALE GENOMIC DNA]</scope>
    <source>
        <strain evidence="1 2">DSM 43505</strain>
    </source>
</reference>
<accession>A0A1X1W2D6</accession>
<dbReference type="RefSeq" id="WP_036409025.1">
    <property type="nucleotide sequence ID" value="NZ_LQOX01000001.1"/>
</dbReference>
<evidence type="ECO:0000313" key="1">
    <source>
        <dbReference type="EMBL" id="ORV80773.1"/>
    </source>
</evidence>
<keyword evidence="2" id="KW-1185">Reference proteome</keyword>
<sequence length="144" mass="16878">MQIYVVLSDRRRRWSGIHVKAVGTCPRSSIATHTFGIEYLLRGRHDLGYRGTRCVRRVNIAPSLNRLYFHQLLWDWLFGCKYVIDFSIACICDICQPASQIVDRVSACIESFRFYLIFFRFIEFGLFTPKIPRNQILSGFSFIL</sequence>
<dbReference type="Proteomes" id="UP000193738">
    <property type="component" value="Unassembled WGS sequence"/>
</dbReference>
<evidence type="ECO:0000313" key="2">
    <source>
        <dbReference type="Proteomes" id="UP000193738"/>
    </source>
</evidence>